<dbReference type="RefSeq" id="WP_271918399.1">
    <property type="nucleotide sequence ID" value="NZ_JAQNDO010000001.1"/>
</dbReference>
<dbReference type="SUPFAM" id="SSF54427">
    <property type="entry name" value="NTF2-like"/>
    <property type="match status" value="1"/>
</dbReference>
<sequence length="147" mass="16281">MTSTGHRNAAQALDEHLALISKDIQRWIELFADDAVVEFPYAPPGLPARLEGKAAIDAYFRPTPQTFAGLTFSDVRRYVTTDPDVALAEVHGTAQIPATGKRYEQDYIMVLRTRAGKIVHYREYWNVGRALEAFGDTDAVRNAVGAS</sequence>
<protein>
    <submittedName>
        <fullName evidence="2">Nuclear transport factor 2 family protein</fullName>
    </submittedName>
</protein>
<accession>A0ABT5ENH5</accession>
<dbReference type="InterPro" id="IPR032710">
    <property type="entry name" value="NTF2-like_dom_sf"/>
</dbReference>
<keyword evidence="3" id="KW-1185">Reference proteome</keyword>
<evidence type="ECO:0000313" key="3">
    <source>
        <dbReference type="Proteomes" id="UP001221411"/>
    </source>
</evidence>
<organism evidence="2 3">
    <name type="scientific">Polyangium mundeleinium</name>
    <dbReference type="NCBI Taxonomy" id="2995306"/>
    <lineage>
        <taxon>Bacteria</taxon>
        <taxon>Pseudomonadati</taxon>
        <taxon>Myxococcota</taxon>
        <taxon>Polyangia</taxon>
        <taxon>Polyangiales</taxon>
        <taxon>Polyangiaceae</taxon>
        <taxon>Polyangium</taxon>
    </lineage>
</organism>
<dbReference type="EMBL" id="JAQNDO010000001">
    <property type="protein sequence ID" value="MDC0743034.1"/>
    <property type="molecule type" value="Genomic_DNA"/>
</dbReference>
<dbReference type="Gene3D" id="3.10.450.50">
    <property type="match status" value="1"/>
</dbReference>
<dbReference type="InterPro" id="IPR037401">
    <property type="entry name" value="SnoaL-like"/>
</dbReference>
<comment type="caution">
    <text evidence="2">The sequence shown here is derived from an EMBL/GenBank/DDBJ whole genome shotgun (WGS) entry which is preliminary data.</text>
</comment>
<feature type="domain" description="SnoaL-like" evidence="1">
    <location>
        <begin position="18"/>
        <end position="121"/>
    </location>
</feature>
<gene>
    <name evidence="2" type="ORF">POL67_16920</name>
</gene>
<name>A0ABT5ENH5_9BACT</name>
<dbReference type="Proteomes" id="UP001221411">
    <property type="component" value="Unassembled WGS sequence"/>
</dbReference>
<dbReference type="Pfam" id="PF12680">
    <property type="entry name" value="SnoaL_2"/>
    <property type="match status" value="1"/>
</dbReference>
<proteinExistence type="predicted"/>
<evidence type="ECO:0000313" key="2">
    <source>
        <dbReference type="EMBL" id="MDC0743034.1"/>
    </source>
</evidence>
<evidence type="ECO:0000259" key="1">
    <source>
        <dbReference type="Pfam" id="PF12680"/>
    </source>
</evidence>
<reference evidence="2 3" key="1">
    <citation type="submission" date="2022-11" db="EMBL/GenBank/DDBJ databases">
        <title>Minimal conservation of predation-associated metabolite biosynthetic gene clusters underscores biosynthetic potential of Myxococcota including descriptions for ten novel species: Archangium lansinium sp. nov., Myxococcus landrumus sp. nov., Nannocystis bai.</title>
        <authorList>
            <person name="Ahearne A."/>
            <person name="Stevens C."/>
            <person name="Dowd S."/>
        </authorList>
    </citation>
    <scope>NUCLEOTIDE SEQUENCE [LARGE SCALE GENOMIC DNA]</scope>
    <source>
        <strain evidence="2 3">RJM3</strain>
    </source>
</reference>